<proteinExistence type="predicted"/>
<gene>
    <name evidence="3" type="ORF">BN1204_070030</name>
    <name evidence="2" type="ORF">NCLIV_070030</name>
</gene>
<sequence>MASLESNEVMASGAVEEVCGVAPDPLANAELGSAVDDGKASEEPSPVSAPASPSGNAPTIVLPQIPGLPINLPPVQIPEDLKSILAHQETLQKLSSKCLEKTQQLFNEPTVRQLREELYMALPESVKKTHADVIKAYEQGGVLKLVELACQLSVPVIQQLAQKIVELCLWLAEHREEIAGALASVYQTVRNIVLQLQYRLMTEVMNNAQSMNSLRSEKPKLAMSFLPAFASSSSDAAAPRRVPTHVSALKPSAAGSKDLHVGSAQPAGVMYSSRVVPQYAYSYGPVLPRQGASVVTSVSSRPRTRQVVAGGVREARKAGVLDVAATPAGKQIFSAASVSSFFSSLFGQKGPEPVPMSASCVASAYPITYQPSAGTVVQPVAKSSVAVVSGYPAGSYAFQYKGNAPCVTCGQPLPNRVHGVSSAAPGNAGAGVGKMAPEIPFSESRGAVAKGEVSGVVMAAPEPAQVETPAN</sequence>
<evidence type="ECO:0000313" key="2">
    <source>
        <dbReference type="EMBL" id="CCA30112.1"/>
    </source>
</evidence>
<name>F0JB91_NEOCL</name>
<feature type="compositionally biased region" description="Low complexity" evidence="1">
    <location>
        <begin position="43"/>
        <end position="58"/>
    </location>
</feature>
<reference evidence="2" key="2">
    <citation type="submission" date="2011-03" db="EMBL/GenBank/DDBJ databases">
        <authorList>
            <person name="Aslett M."/>
        </authorList>
    </citation>
    <scope>NUCLEOTIDE SEQUENCE</scope>
    <source>
        <strain evidence="2">Liverpool</strain>
    </source>
</reference>
<evidence type="ECO:0000313" key="3">
    <source>
        <dbReference type="EMBL" id="CEL71358.1"/>
    </source>
</evidence>
<dbReference type="VEuPathDB" id="ToxoDB:NCLIV_070030"/>
<evidence type="ECO:0000256" key="1">
    <source>
        <dbReference type="SAM" id="MobiDB-lite"/>
    </source>
</evidence>
<protein>
    <submittedName>
        <fullName evidence="2">Uncharacterized protein</fullName>
    </submittedName>
</protein>
<feature type="region of interest" description="Disordered" evidence="1">
    <location>
        <begin position="28"/>
        <end position="58"/>
    </location>
</feature>
<organism>
    <name type="scientific">Neospora caninum (strain Liverpool)</name>
    <dbReference type="NCBI Taxonomy" id="572307"/>
    <lineage>
        <taxon>Eukaryota</taxon>
        <taxon>Sar</taxon>
        <taxon>Alveolata</taxon>
        <taxon>Apicomplexa</taxon>
        <taxon>Conoidasida</taxon>
        <taxon>Coccidia</taxon>
        <taxon>Eucoccidiorida</taxon>
        <taxon>Eimeriorina</taxon>
        <taxon>Sarcocystidae</taxon>
        <taxon>Neospora</taxon>
    </lineage>
</organism>
<dbReference type="AlphaFoldDB" id="F0JB91"/>
<reference evidence="3" key="3">
    <citation type="journal article" date="2015" name="PLoS ONE">
        <title>Comprehensive Evaluation of Toxoplasma gondii VEG and Neospora caninum LIV Genomes with Tachyzoite Stage Transcriptome and Proteome Defines Novel Transcript Features.</title>
        <authorList>
            <person name="Ramaprasad A."/>
            <person name="Mourier T."/>
            <person name="Naeem R."/>
            <person name="Malas T.B."/>
            <person name="Moussa E."/>
            <person name="Panigrahi A."/>
            <person name="Vermont S.J."/>
            <person name="Otto T.D."/>
            <person name="Wastling J."/>
            <person name="Pain A."/>
        </authorList>
    </citation>
    <scope>NUCLEOTIDE SEQUENCE</scope>
    <source>
        <strain evidence="3">Liverpool</strain>
    </source>
</reference>
<reference evidence="2" key="1">
    <citation type="submission" date="2011-03" db="EMBL/GenBank/DDBJ databases">
        <title>Comparative genomics and transcriptomics of Neospora caninum and Toxoplasma gondii.</title>
        <authorList>
            <person name="Reid A.J."/>
            <person name="Sohal A."/>
            <person name="Harris D."/>
            <person name="Quail M."/>
            <person name="Sanders M."/>
            <person name="Berriman M."/>
            <person name="Wastling J.M."/>
            <person name="Pain A."/>
        </authorList>
    </citation>
    <scope>NUCLEOTIDE SEQUENCE</scope>
    <source>
        <strain evidence="2">Liverpool</strain>
    </source>
</reference>
<dbReference type="EMBL" id="LN714488">
    <property type="protein sequence ID" value="CEL71358.1"/>
    <property type="molecule type" value="Genomic_DNA"/>
</dbReference>
<accession>F0JB91</accession>
<dbReference type="EMBL" id="CADU01000332">
    <property type="protein sequence ID" value="CCA30112.1"/>
    <property type="molecule type" value="Genomic_DNA"/>
</dbReference>